<evidence type="ECO:0000313" key="4">
    <source>
        <dbReference type="EMBL" id="RRK33653.1"/>
    </source>
</evidence>
<dbReference type="InterPro" id="IPR039564">
    <property type="entry name" value="Peptidase_C39-like"/>
</dbReference>
<feature type="domain" description="Peptidase C39-like" evidence="3">
    <location>
        <begin position="137"/>
        <end position="270"/>
    </location>
</feature>
<organism evidence="4 5">
    <name type="scientific">Schaedlerella arabinosiphila</name>
    <dbReference type="NCBI Taxonomy" id="2044587"/>
    <lineage>
        <taxon>Bacteria</taxon>
        <taxon>Bacillati</taxon>
        <taxon>Bacillota</taxon>
        <taxon>Clostridia</taxon>
        <taxon>Lachnospirales</taxon>
        <taxon>Lachnospiraceae</taxon>
        <taxon>Schaedlerella</taxon>
    </lineage>
</organism>
<evidence type="ECO:0000259" key="3">
    <source>
        <dbReference type="Pfam" id="PF13529"/>
    </source>
</evidence>
<dbReference type="EMBL" id="RHJS01000002">
    <property type="protein sequence ID" value="RRK33653.1"/>
    <property type="molecule type" value="Genomic_DNA"/>
</dbReference>
<gene>
    <name evidence="4" type="ORF">EBB54_21575</name>
</gene>
<keyword evidence="2" id="KW-0732">Signal</keyword>
<protein>
    <recommendedName>
        <fullName evidence="3">Peptidase C39-like domain-containing protein</fullName>
    </recommendedName>
</protein>
<dbReference type="Proteomes" id="UP000274920">
    <property type="component" value="Unassembled WGS sequence"/>
</dbReference>
<evidence type="ECO:0000256" key="1">
    <source>
        <dbReference type="SAM" id="MobiDB-lite"/>
    </source>
</evidence>
<accession>A0A426DLN4</accession>
<reference evidence="4" key="1">
    <citation type="submission" date="2018-10" db="EMBL/GenBank/DDBJ databases">
        <title>Schaedlerella arabinophila gen. nov. sp. nov., isolated from the mouse intestinal tract and comparative analysis with the genome of the closely related altered Schaedler flora strain ASF502.</title>
        <authorList>
            <person name="Miyake S."/>
            <person name="Soh M."/>
            <person name="Seedorf H."/>
        </authorList>
    </citation>
    <scope>NUCLEOTIDE SEQUENCE [LARGE SCALE GENOMIC DNA]</scope>
    <source>
        <strain evidence="4">DSM 106076</strain>
    </source>
</reference>
<keyword evidence="5" id="KW-1185">Reference proteome</keyword>
<feature type="compositionally biased region" description="Polar residues" evidence="1">
    <location>
        <begin position="40"/>
        <end position="56"/>
    </location>
</feature>
<dbReference type="Gene3D" id="3.90.70.10">
    <property type="entry name" value="Cysteine proteinases"/>
    <property type="match status" value="1"/>
</dbReference>
<proteinExistence type="predicted"/>
<feature type="signal peptide" evidence="2">
    <location>
        <begin position="1"/>
        <end position="27"/>
    </location>
</feature>
<dbReference type="Pfam" id="PF13529">
    <property type="entry name" value="Peptidase_C39_2"/>
    <property type="match status" value="1"/>
</dbReference>
<sequence>MKKKILCGIIFLTILFCISFSQTYTSAADAAVYGPLSGDTSGSDAVSGDAPSSDTVSGDAPGSEPVSEDASDPEPFSGRVAGVDPSTWNGHSVVSLGELRVPLADLVSGATPAPLNNTGASAGEYTLSLTTSIGTLTYYNQSDSRWADFLYGGTDPMSVYGCGPTVLAMLVNSFTENTCQPPDMAAWAAANHYWSSGFGTKHEFIPEGAAAFGLRAEPFRDLTAESVISELKSGHILVALMGPGHFSDSGHFIIITEDWSGNQVRVADPARLERTQTAWDVQLILDELLTSATAGGPVWSITPK</sequence>
<evidence type="ECO:0000256" key="2">
    <source>
        <dbReference type="SAM" id="SignalP"/>
    </source>
</evidence>
<evidence type="ECO:0000313" key="5">
    <source>
        <dbReference type="Proteomes" id="UP000274920"/>
    </source>
</evidence>
<feature type="region of interest" description="Disordered" evidence="1">
    <location>
        <begin position="40"/>
        <end position="84"/>
    </location>
</feature>
<feature type="chain" id="PRO_5019474971" description="Peptidase C39-like domain-containing protein" evidence="2">
    <location>
        <begin position="28"/>
        <end position="304"/>
    </location>
</feature>
<dbReference type="AlphaFoldDB" id="A0A426DLN4"/>
<dbReference type="RefSeq" id="WP_125128880.1">
    <property type="nucleotide sequence ID" value="NZ_RHJS01000002.1"/>
</dbReference>
<comment type="caution">
    <text evidence="4">The sequence shown here is derived from an EMBL/GenBank/DDBJ whole genome shotgun (WGS) entry which is preliminary data.</text>
</comment>
<name>A0A426DLN4_9FIRM</name>